<dbReference type="EMBL" id="JAALFG010000004">
    <property type="protein sequence ID" value="NGP19091.1"/>
    <property type="molecule type" value="Genomic_DNA"/>
</dbReference>
<feature type="region of interest" description="Disordered" evidence="6">
    <location>
        <begin position="239"/>
        <end position="289"/>
    </location>
</feature>
<feature type="region of interest" description="Disordered" evidence="6">
    <location>
        <begin position="302"/>
        <end position="322"/>
    </location>
</feature>
<dbReference type="PANTHER" id="PTHR30532">
    <property type="entry name" value="IRON III DICITRATE-BINDING PERIPLASMIC PROTEIN"/>
    <property type="match status" value="1"/>
</dbReference>
<sequence>MSIRHLVLVAALALGFAGTAIAQDFPVTIQHAYGETTIDAKPQRIVTWGWSNEDVVIALGEVPVGMPFQSYGGGDNGIHEWVEEALAKMGAEIPTILEASAEPPIEQIASLQPDIIIAAYSGITEDQYALLSGIAPTIAYIGAPWSTSWQDLTITIGEALGRKTEAEALLADTNAWVEAEFAKYPELKDVTFASANDFDGAMAVYAPLDARMKFLTDFGMVMDPSVAALSPGMTPSTIPSATNFLTSSKPISSSPTTKSSRRSTPGSPPRRPRPIPHRQGRSCGAGRHRKCRCGVSTQHSFAPLGTAPLPRSAGHRRSRRHQVRKPKCCVVFLFLPWPPRP</sequence>
<dbReference type="AlphaFoldDB" id="A0A6M1T2S4"/>
<feature type="domain" description="Fe/B12 periplasmic-binding" evidence="8">
    <location>
        <begin position="45"/>
        <end position="218"/>
    </location>
</feature>
<organism evidence="9 10">
    <name type="scientific">Devosia aurantiaca</name>
    <dbReference type="NCBI Taxonomy" id="2714858"/>
    <lineage>
        <taxon>Bacteria</taxon>
        <taxon>Pseudomonadati</taxon>
        <taxon>Pseudomonadota</taxon>
        <taxon>Alphaproteobacteria</taxon>
        <taxon>Hyphomicrobiales</taxon>
        <taxon>Devosiaceae</taxon>
        <taxon>Devosia</taxon>
    </lineage>
</organism>
<comment type="caution">
    <text evidence="9">The sequence shown here is derived from an EMBL/GenBank/DDBJ whole genome shotgun (WGS) entry which is preliminary data.</text>
</comment>
<reference evidence="9 10" key="2">
    <citation type="submission" date="2020-03" db="EMBL/GenBank/DDBJ databases">
        <title>Devosia chinhatensis sp. nov., isolated from a hexachlorocyclohexane (HCH) dump site in India.</title>
        <authorList>
            <person name="Kumar M."/>
            <person name="Lal R."/>
        </authorList>
    </citation>
    <scope>NUCLEOTIDE SEQUENCE [LARGE SCALE GENOMIC DNA]</scope>
    <source>
        <strain evidence="9 10">H239</strain>
    </source>
</reference>
<accession>A0A6M1T2S4</accession>
<feature type="chain" id="PRO_5027021510" evidence="7">
    <location>
        <begin position="23"/>
        <end position="341"/>
    </location>
</feature>
<dbReference type="InterPro" id="IPR051313">
    <property type="entry name" value="Bact_iron-sidero_bind"/>
</dbReference>
<feature type="compositionally biased region" description="Basic residues" evidence="6">
    <location>
        <begin position="270"/>
        <end position="289"/>
    </location>
</feature>
<feature type="signal peptide" evidence="7">
    <location>
        <begin position="1"/>
        <end position="22"/>
    </location>
</feature>
<keyword evidence="4" id="KW-0408">Iron</keyword>
<evidence type="ECO:0000256" key="6">
    <source>
        <dbReference type="SAM" id="MobiDB-lite"/>
    </source>
</evidence>
<dbReference type="PANTHER" id="PTHR30532:SF24">
    <property type="entry name" value="FERRIC ENTEROBACTIN-BINDING PERIPLASMIC PROTEIN FEPB"/>
    <property type="match status" value="1"/>
</dbReference>
<dbReference type="InterPro" id="IPR002491">
    <property type="entry name" value="ABC_transptr_periplasmic_BD"/>
</dbReference>
<dbReference type="GO" id="GO:1901678">
    <property type="term" value="P:iron coordination entity transport"/>
    <property type="evidence" value="ECO:0007669"/>
    <property type="project" value="UniProtKB-ARBA"/>
</dbReference>
<keyword evidence="10" id="KW-1185">Reference proteome</keyword>
<dbReference type="GO" id="GO:0030288">
    <property type="term" value="C:outer membrane-bounded periplasmic space"/>
    <property type="evidence" value="ECO:0007669"/>
    <property type="project" value="TreeGrafter"/>
</dbReference>
<evidence type="ECO:0000256" key="1">
    <source>
        <dbReference type="ARBA" id="ARBA00004196"/>
    </source>
</evidence>
<comment type="similarity">
    <text evidence="2">Belongs to the bacterial solute-binding protein 8 family.</text>
</comment>
<comment type="subcellular location">
    <subcellularLocation>
        <location evidence="1">Cell envelope</location>
    </subcellularLocation>
</comment>
<dbReference type="Gene3D" id="3.40.50.1980">
    <property type="entry name" value="Nitrogenase molybdenum iron protein domain"/>
    <property type="match status" value="2"/>
</dbReference>
<keyword evidence="4" id="KW-0406">Ion transport</keyword>
<dbReference type="SUPFAM" id="SSF53807">
    <property type="entry name" value="Helical backbone' metal receptor"/>
    <property type="match status" value="1"/>
</dbReference>
<keyword evidence="3" id="KW-0813">Transport</keyword>
<evidence type="ECO:0000256" key="3">
    <source>
        <dbReference type="ARBA" id="ARBA00022448"/>
    </source>
</evidence>
<gene>
    <name evidence="9" type="ORF">G5575_16860</name>
</gene>
<dbReference type="RefSeq" id="WP_164535334.1">
    <property type="nucleotide sequence ID" value="NZ_JAALFG010000004.1"/>
</dbReference>
<reference evidence="9 10" key="1">
    <citation type="submission" date="2020-02" db="EMBL/GenBank/DDBJ databases">
        <authorList>
            <person name="Khan S.A."/>
            <person name="Jeon C.O."/>
            <person name="Chun B.H."/>
        </authorList>
    </citation>
    <scope>NUCLEOTIDE SEQUENCE [LARGE SCALE GENOMIC DNA]</scope>
    <source>
        <strain evidence="9 10">H239</strain>
    </source>
</reference>
<evidence type="ECO:0000256" key="4">
    <source>
        <dbReference type="ARBA" id="ARBA00022496"/>
    </source>
</evidence>
<name>A0A6M1T2S4_9HYPH</name>
<feature type="compositionally biased region" description="Low complexity" evidence="6">
    <location>
        <begin position="246"/>
        <end position="265"/>
    </location>
</feature>
<evidence type="ECO:0000313" key="10">
    <source>
        <dbReference type="Proteomes" id="UP000474802"/>
    </source>
</evidence>
<evidence type="ECO:0000256" key="7">
    <source>
        <dbReference type="SAM" id="SignalP"/>
    </source>
</evidence>
<protein>
    <submittedName>
        <fullName evidence="9">ABC transporter substrate-binding protein</fullName>
    </submittedName>
</protein>
<evidence type="ECO:0000313" key="9">
    <source>
        <dbReference type="EMBL" id="NGP19091.1"/>
    </source>
</evidence>
<dbReference type="Proteomes" id="UP000474802">
    <property type="component" value="Unassembled WGS sequence"/>
</dbReference>
<feature type="compositionally biased region" description="Basic residues" evidence="6">
    <location>
        <begin position="313"/>
        <end position="322"/>
    </location>
</feature>
<proteinExistence type="inferred from homology"/>
<keyword evidence="5 7" id="KW-0732">Signal</keyword>
<evidence type="ECO:0000259" key="8">
    <source>
        <dbReference type="Pfam" id="PF01497"/>
    </source>
</evidence>
<evidence type="ECO:0000256" key="5">
    <source>
        <dbReference type="ARBA" id="ARBA00022729"/>
    </source>
</evidence>
<keyword evidence="4" id="KW-0410">Iron transport</keyword>
<dbReference type="Pfam" id="PF01497">
    <property type="entry name" value="Peripla_BP_2"/>
    <property type="match status" value="1"/>
</dbReference>
<evidence type="ECO:0000256" key="2">
    <source>
        <dbReference type="ARBA" id="ARBA00008814"/>
    </source>
</evidence>